<dbReference type="AlphaFoldDB" id="A0A3N4JC51"/>
<gene>
    <name evidence="2" type="ORF">L873DRAFT_1814086</name>
</gene>
<feature type="non-terminal residue" evidence="2">
    <location>
        <position position="266"/>
    </location>
</feature>
<dbReference type="Proteomes" id="UP000276215">
    <property type="component" value="Unassembled WGS sequence"/>
</dbReference>
<accession>A0A3N4JC51</accession>
<sequence>MNPSSLSFRARQGNQSGEGNIDTISKDRGSTSRVHGERAPNAYDTLHTLYMLAEEARNRLERLKSIVPGLASACEECFVEEMTYVAVAHFTGLRSTNPLDASRNIEEAIIRMDAFRLWVRRITPAVGTGSPRILLDHGPSSNQARETSGMGARRRLQQPEEPETLESLSGELDNDIVKDDIEQPEELVVVNPGPPQGRVNLGKATIASHSRTGLGVRRLLTLESVMDAFKRSLGESRREKVIDLWIRARDCLGKEYLSAEYTRKTY</sequence>
<organism evidence="2 3">
    <name type="scientific">Choiromyces venosus 120613-1</name>
    <dbReference type="NCBI Taxonomy" id="1336337"/>
    <lineage>
        <taxon>Eukaryota</taxon>
        <taxon>Fungi</taxon>
        <taxon>Dikarya</taxon>
        <taxon>Ascomycota</taxon>
        <taxon>Pezizomycotina</taxon>
        <taxon>Pezizomycetes</taxon>
        <taxon>Pezizales</taxon>
        <taxon>Tuberaceae</taxon>
        <taxon>Choiromyces</taxon>
    </lineage>
</organism>
<feature type="compositionally biased region" description="Polar residues" evidence="1">
    <location>
        <begin position="1"/>
        <end position="18"/>
    </location>
</feature>
<reference evidence="2 3" key="1">
    <citation type="journal article" date="2018" name="Nat. Ecol. Evol.">
        <title>Pezizomycetes genomes reveal the molecular basis of ectomycorrhizal truffle lifestyle.</title>
        <authorList>
            <person name="Murat C."/>
            <person name="Payen T."/>
            <person name="Noel B."/>
            <person name="Kuo A."/>
            <person name="Morin E."/>
            <person name="Chen J."/>
            <person name="Kohler A."/>
            <person name="Krizsan K."/>
            <person name="Balestrini R."/>
            <person name="Da Silva C."/>
            <person name="Montanini B."/>
            <person name="Hainaut M."/>
            <person name="Levati E."/>
            <person name="Barry K.W."/>
            <person name="Belfiori B."/>
            <person name="Cichocki N."/>
            <person name="Clum A."/>
            <person name="Dockter R.B."/>
            <person name="Fauchery L."/>
            <person name="Guy J."/>
            <person name="Iotti M."/>
            <person name="Le Tacon F."/>
            <person name="Lindquist E.A."/>
            <person name="Lipzen A."/>
            <person name="Malagnac F."/>
            <person name="Mello A."/>
            <person name="Molinier V."/>
            <person name="Miyauchi S."/>
            <person name="Poulain J."/>
            <person name="Riccioni C."/>
            <person name="Rubini A."/>
            <person name="Sitrit Y."/>
            <person name="Splivallo R."/>
            <person name="Traeger S."/>
            <person name="Wang M."/>
            <person name="Zifcakova L."/>
            <person name="Wipf D."/>
            <person name="Zambonelli A."/>
            <person name="Paolocci F."/>
            <person name="Nowrousian M."/>
            <person name="Ottonello S."/>
            <person name="Baldrian P."/>
            <person name="Spatafora J.W."/>
            <person name="Henrissat B."/>
            <person name="Nagy L.G."/>
            <person name="Aury J.M."/>
            <person name="Wincker P."/>
            <person name="Grigoriev I.V."/>
            <person name="Bonfante P."/>
            <person name="Martin F.M."/>
        </authorList>
    </citation>
    <scope>NUCLEOTIDE SEQUENCE [LARGE SCALE GENOMIC DNA]</scope>
    <source>
        <strain evidence="2 3">120613-1</strain>
    </source>
</reference>
<feature type="region of interest" description="Disordered" evidence="1">
    <location>
        <begin position="1"/>
        <end position="38"/>
    </location>
</feature>
<dbReference type="EMBL" id="ML120435">
    <property type="protein sequence ID" value="RPA94568.1"/>
    <property type="molecule type" value="Genomic_DNA"/>
</dbReference>
<proteinExistence type="predicted"/>
<name>A0A3N4JC51_9PEZI</name>
<evidence type="ECO:0000313" key="3">
    <source>
        <dbReference type="Proteomes" id="UP000276215"/>
    </source>
</evidence>
<evidence type="ECO:0000256" key="1">
    <source>
        <dbReference type="SAM" id="MobiDB-lite"/>
    </source>
</evidence>
<keyword evidence="3" id="KW-1185">Reference proteome</keyword>
<protein>
    <submittedName>
        <fullName evidence="2">Uncharacterized protein</fullName>
    </submittedName>
</protein>
<feature type="region of interest" description="Disordered" evidence="1">
    <location>
        <begin position="130"/>
        <end position="173"/>
    </location>
</feature>
<dbReference type="STRING" id="1336337.A0A3N4JC51"/>
<evidence type="ECO:0000313" key="2">
    <source>
        <dbReference type="EMBL" id="RPA94568.1"/>
    </source>
</evidence>
<feature type="compositionally biased region" description="Basic and acidic residues" evidence="1">
    <location>
        <begin position="24"/>
        <end position="38"/>
    </location>
</feature>